<protein>
    <submittedName>
        <fullName evidence="2">Uncharacterized protein</fullName>
    </submittedName>
</protein>
<comment type="caution">
    <text evidence="2">The sequence shown here is derived from an EMBL/GenBank/DDBJ whole genome shotgun (WGS) entry which is preliminary data.</text>
</comment>
<dbReference type="EMBL" id="JBHRTL010000006">
    <property type="protein sequence ID" value="MFC3155436.1"/>
    <property type="molecule type" value="Genomic_DNA"/>
</dbReference>
<sequence length="88" mass="9801">MNFKQRLRHHIDVPLAISFRQFRLGSMIFFAGLVAIFGASQLLSPSLVQELTVLGGLLISALGFVIAMLAQARMMLGRLVAFWQKPKD</sequence>
<proteinExistence type="predicted"/>
<keyword evidence="3" id="KW-1185">Reference proteome</keyword>
<keyword evidence="1" id="KW-0472">Membrane</keyword>
<feature type="transmembrane region" description="Helical" evidence="1">
    <location>
        <begin position="21"/>
        <end position="39"/>
    </location>
</feature>
<organism evidence="2 3">
    <name type="scientific">Gilvimarinus japonicus</name>
    <dbReference type="NCBI Taxonomy" id="1796469"/>
    <lineage>
        <taxon>Bacteria</taxon>
        <taxon>Pseudomonadati</taxon>
        <taxon>Pseudomonadota</taxon>
        <taxon>Gammaproteobacteria</taxon>
        <taxon>Cellvibrionales</taxon>
        <taxon>Cellvibrionaceae</taxon>
        <taxon>Gilvimarinus</taxon>
    </lineage>
</organism>
<dbReference type="Proteomes" id="UP001595548">
    <property type="component" value="Unassembled WGS sequence"/>
</dbReference>
<keyword evidence="1" id="KW-1133">Transmembrane helix</keyword>
<name>A0ABV7HS64_9GAMM</name>
<gene>
    <name evidence="2" type="ORF">ACFOEB_09520</name>
</gene>
<accession>A0ABV7HS64</accession>
<dbReference type="RefSeq" id="WP_339618155.1">
    <property type="nucleotide sequence ID" value="NZ_AP031500.1"/>
</dbReference>
<evidence type="ECO:0000256" key="1">
    <source>
        <dbReference type="SAM" id="Phobius"/>
    </source>
</evidence>
<evidence type="ECO:0000313" key="3">
    <source>
        <dbReference type="Proteomes" id="UP001595548"/>
    </source>
</evidence>
<keyword evidence="1" id="KW-0812">Transmembrane</keyword>
<feature type="transmembrane region" description="Helical" evidence="1">
    <location>
        <begin position="51"/>
        <end position="70"/>
    </location>
</feature>
<evidence type="ECO:0000313" key="2">
    <source>
        <dbReference type="EMBL" id="MFC3155436.1"/>
    </source>
</evidence>
<reference evidence="3" key="1">
    <citation type="journal article" date="2019" name="Int. J. Syst. Evol. Microbiol.">
        <title>The Global Catalogue of Microorganisms (GCM) 10K type strain sequencing project: providing services to taxonomists for standard genome sequencing and annotation.</title>
        <authorList>
            <consortium name="The Broad Institute Genomics Platform"/>
            <consortium name="The Broad Institute Genome Sequencing Center for Infectious Disease"/>
            <person name="Wu L."/>
            <person name="Ma J."/>
        </authorList>
    </citation>
    <scope>NUCLEOTIDE SEQUENCE [LARGE SCALE GENOMIC DNA]</scope>
    <source>
        <strain evidence="3">KCTC 52141</strain>
    </source>
</reference>